<dbReference type="Pfam" id="PF01546">
    <property type="entry name" value="Peptidase_M20"/>
    <property type="match status" value="1"/>
</dbReference>
<dbReference type="FunFam" id="1.10.150.900:FF:000002">
    <property type="entry name" value="M20/M25/M40 family peptidase"/>
    <property type="match status" value="1"/>
</dbReference>
<evidence type="ECO:0000256" key="3">
    <source>
        <dbReference type="ARBA" id="ARBA00022723"/>
    </source>
</evidence>
<reference evidence="7" key="1">
    <citation type="submission" date="2014-03" db="EMBL/GenBank/DDBJ databases">
        <title>Draft Genome Sequence of Mycobacterium cosmeticum DSM 44829.</title>
        <authorList>
            <person name="Croce O."/>
            <person name="Robert C."/>
            <person name="Raoult D."/>
            <person name="Drancourt M."/>
        </authorList>
    </citation>
    <scope>NUCLEOTIDE SEQUENCE [LARGE SCALE GENOMIC DNA]</scope>
    <source>
        <strain evidence="7">DSM 44829</strain>
    </source>
</reference>
<dbReference type="Gene3D" id="1.10.150.900">
    <property type="match status" value="1"/>
</dbReference>
<comment type="similarity">
    <text evidence="2">Belongs to the peptidase M20A family.</text>
</comment>
<protein>
    <submittedName>
        <fullName evidence="7">Acetylornithine deacetylase/succinyldiaminopimelate desuccinylase-like deacylase</fullName>
    </submittedName>
</protein>
<dbReference type="Pfam" id="PF07687">
    <property type="entry name" value="M20_dimer"/>
    <property type="match status" value="1"/>
</dbReference>
<evidence type="ECO:0000256" key="4">
    <source>
        <dbReference type="ARBA" id="ARBA00022801"/>
    </source>
</evidence>
<dbReference type="InterPro" id="IPR011650">
    <property type="entry name" value="Peptidase_M20_dimer"/>
</dbReference>
<dbReference type="EMBL" id="CCBB010000002">
    <property type="protein sequence ID" value="CDO08721.1"/>
    <property type="molecule type" value="Genomic_DNA"/>
</dbReference>
<dbReference type="PROSITE" id="PS00758">
    <property type="entry name" value="ARGE_DAPE_CPG2_1"/>
    <property type="match status" value="1"/>
</dbReference>
<dbReference type="Gene3D" id="3.40.630.10">
    <property type="entry name" value="Zn peptidases"/>
    <property type="match status" value="1"/>
</dbReference>
<dbReference type="SUPFAM" id="SSF55031">
    <property type="entry name" value="Bacterial exopeptidase dimerisation domain"/>
    <property type="match status" value="1"/>
</dbReference>
<reference evidence="7" key="2">
    <citation type="submission" date="2014-03" db="EMBL/GenBank/DDBJ databases">
        <authorList>
            <person name="Urmite Genomes"/>
        </authorList>
    </citation>
    <scope>NUCLEOTIDE SEQUENCE</scope>
    <source>
        <strain evidence="7">DSM 44829</strain>
    </source>
</reference>
<sequence length="451" mass="48752">MTLPQGERSDRIRPEDEVVDLVSSLIRFDTSNTGEPETTKGEAECAHWVAAQLEEVGYETEYIEAGAPGRGNVFARLKGADPSRGALLIHGHLDVVPAEPADWSVHPFSGAVEDGYVWGRGAVDMKDMVGMTLAVARHLKREGIVPPRDLVFAFVSDEEHGGTYGCQWLVDHRPDLFEGITEAIGEVGGFSLTVPTRDGGEKRLYLIETAEKGLSWMRLEARGRAGHGSMVHDDNAVTAIAEAVARLGKHQFPIVLTPSVAEFLAAVSEETGYEFDLDSPDLDGTIAKLGGIARIVGATLRDTANPTMLKAGYKANVIPATAEAMVDCRVLPGRKEAFEREVDELIGPNVTRTWERDLPSVQTTFDGDLVDAMNAALLAADPGARTVPYMMSGGTDAKAFSRLGIRCFGFAPLRLPPDLDFAALFHGVDERVPVDALQFGAKVLHNFLTKC</sequence>
<dbReference type="SUPFAM" id="SSF53187">
    <property type="entry name" value="Zn-dependent exopeptidases"/>
    <property type="match status" value="1"/>
</dbReference>
<dbReference type="InterPro" id="IPR036264">
    <property type="entry name" value="Bact_exopeptidase_dim_dom"/>
</dbReference>
<keyword evidence="8" id="KW-1185">Reference proteome</keyword>
<accession>W9B1M1</accession>
<comment type="caution">
    <text evidence="7">The sequence shown here is derived from an EMBL/GenBank/DDBJ whole genome shotgun (WGS) entry which is preliminary data.</text>
</comment>
<organism evidence="7 8">
    <name type="scientific">Mycolicibacterium cosmeticum</name>
    <dbReference type="NCBI Taxonomy" id="258533"/>
    <lineage>
        <taxon>Bacteria</taxon>
        <taxon>Bacillati</taxon>
        <taxon>Actinomycetota</taxon>
        <taxon>Actinomycetes</taxon>
        <taxon>Mycobacteriales</taxon>
        <taxon>Mycobacteriaceae</taxon>
        <taxon>Mycolicibacterium</taxon>
    </lineage>
</organism>
<dbReference type="PIRSF" id="PIRSF036696">
    <property type="entry name" value="ACY-1"/>
    <property type="match status" value="1"/>
</dbReference>
<dbReference type="RefSeq" id="WP_407661199.1">
    <property type="nucleotide sequence ID" value="NZ_CCBB010000002.1"/>
</dbReference>
<dbReference type="InterPro" id="IPR050072">
    <property type="entry name" value="Peptidase_M20A"/>
</dbReference>
<dbReference type="InterPro" id="IPR001261">
    <property type="entry name" value="ArgE/DapE_CS"/>
</dbReference>
<gene>
    <name evidence="7" type="ORF">BN977_03541</name>
</gene>
<name>W9B1M1_MYCCO</name>
<evidence type="ECO:0000256" key="2">
    <source>
        <dbReference type="ARBA" id="ARBA00006247"/>
    </source>
</evidence>
<dbReference type="InterPro" id="IPR002933">
    <property type="entry name" value="Peptidase_M20"/>
</dbReference>
<evidence type="ECO:0000259" key="6">
    <source>
        <dbReference type="Pfam" id="PF07687"/>
    </source>
</evidence>
<dbReference type="PANTHER" id="PTHR43808:SF8">
    <property type="entry name" value="PEPTIDASE M20 DIMERISATION DOMAIN-CONTAINING PROTEIN"/>
    <property type="match status" value="1"/>
</dbReference>
<dbReference type="STRING" id="258533.BN977_03541"/>
<keyword evidence="4" id="KW-0378">Hydrolase</keyword>
<keyword evidence="5" id="KW-0862">Zinc</keyword>
<dbReference type="Gene3D" id="3.30.70.360">
    <property type="match status" value="1"/>
</dbReference>
<dbReference type="GO" id="GO:0046872">
    <property type="term" value="F:metal ion binding"/>
    <property type="evidence" value="ECO:0007669"/>
    <property type="project" value="UniProtKB-KW"/>
</dbReference>
<dbReference type="GO" id="GO:0016787">
    <property type="term" value="F:hydrolase activity"/>
    <property type="evidence" value="ECO:0007669"/>
    <property type="project" value="UniProtKB-KW"/>
</dbReference>
<dbReference type="PANTHER" id="PTHR43808">
    <property type="entry name" value="ACETYLORNITHINE DEACETYLASE"/>
    <property type="match status" value="1"/>
</dbReference>
<evidence type="ECO:0000313" key="8">
    <source>
        <dbReference type="Proteomes" id="UP000028870"/>
    </source>
</evidence>
<dbReference type="Proteomes" id="UP000028870">
    <property type="component" value="Unassembled WGS sequence"/>
</dbReference>
<dbReference type="AlphaFoldDB" id="W9B1M1"/>
<dbReference type="NCBIfam" id="NF005913">
    <property type="entry name" value="PRK07906.1"/>
    <property type="match status" value="1"/>
</dbReference>
<evidence type="ECO:0000256" key="5">
    <source>
        <dbReference type="ARBA" id="ARBA00022833"/>
    </source>
</evidence>
<evidence type="ECO:0000256" key="1">
    <source>
        <dbReference type="ARBA" id="ARBA00001947"/>
    </source>
</evidence>
<dbReference type="CDD" id="cd05675">
    <property type="entry name" value="M20_yscS_like"/>
    <property type="match status" value="1"/>
</dbReference>
<evidence type="ECO:0000313" key="7">
    <source>
        <dbReference type="EMBL" id="CDO08721.1"/>
    </source>
</evidence>
<proteinExistence type="inferred from homology"/>
<feature type="domain" description="Peptidase M20 dimerisation" evidence="6">
    <location>
        <begin position="209"/>
        <end position="338"/>
    </location>
</feature>
<comment type="cofactor">
    <cofactor evidence="1">
        <name>Zn(2+)</name>
        <dbReference type="ChEBI" id="CHEBI:29105"/>
    </cofactor>
</comment>
<keyword evidence="3" id="KW-0479">Metal-binding</keyword>
<dbReference type="eggNOG" id="COG0624">
    <property type="taxonomic scope" value="Bacteria"/>
</dbReference>